<accession>A0AAE9VV35</accession>
<feature type="binding site" evidence="1">
    <location>
        <begin position="9"/>
        <end position="16"/>
    </location>
    <ligand>
        <name>ATP</name>
        <dbReference type="ChEBI" id="CHEBI:30616"/>
    </ligand>
</feature>
<name>A0AAE9VV35_9GAMM</name>
<dbReference type="Gene3D" id="3.30.420.40">
    <property type="match status" value="2"/>
</dbReference>
<evidence type="ECO:0000313" key="2">
    <source>
        <dbReference type="EMBL" id="WBE25441.1"/>
    </source>
</evidence>
<dbReference type="CDD" id="cd24050">
    <property type="entry name" value="ASKHA_NBD_ANMK"/>
    <property type="match status" value="1"/>
</dbReference>
<keyword evidence="1 2" id="KW-0808">Transferase</keyword>
<comment type="pathway">
    <text evidence="1">Cell wall biogenesis; peptidoglycan recycling.</text>
</comment>
<dbReference type="PANTHER" id="PTHR30605">
    <property type="entry name" value="ANHYDRO-N-ACETYLMURAMIC ACID KINASE"/>
    <property type="match status" value="1"/>
</dbReference>
<keyword evidence="1 2" id="KW-0418">Kinase</keyword>
<dbReference type="InterPro" id="IPR043129">
    <property type="entry name" value="ATPase_NBD"/>
</dbReference>
<keyword evidence="1" id="KW-0067">ATP-binding</keyword>
<keyword evidence="1" id="KW-0547">Nucleotide-binding</keyword>
<dbReference type="RefSeq" id="WP_269818382.1">
    <property type="nucleotide sequence ID" value="NZ_CP114976.1"/>
</dbReference>
<comment type="similarity">
    <text evidence="1">Belongs to the anhydro-N-acetylmuramic acid kinase family.</text>
</comment>
<comment type="function">
    <text evidence="1">Catalyzes the specific phosphorylation of 1,6-anhydro-N-acetylmuramic acid (anhMurNAc) with the simultaneous cleavage of the 1,6-anhydro ring, generating MurNAc-6-P. Is required for the utilization of anhMurNAc either imported from the medium or derived from its own cell wall murein, and thus plays a role in cell wall recycling.</text>
</comment>
<dbReference type="EMBL" id="CP114976">
    <property type="protein sequence ID" value="WBE25441.1"/>
    <property type="molecule type" value="Genomic_DNA"/>
</dbReference>
<comment type="catalytic activity">
    <reaction evidence="1">
        <text>1,6-anhydro-N-acetyl-beta-muramate + ATP + H2O = N-acetyl-D-muramate 6-phosphate + ADP + H(+)</text>
        <dbReference type="Rhea" id="RHEA:24952"/>
        <dbReference type="ChEBI" id="CHEBI:15377"/>
        <dbReference type="ChEBI" id="CHEBI:15378"/>
        <dbReference type="ChEBI" id="CHEBI:30616"/>
        <dbReference type="ChEBI" id="CHEBI:58690"/>
        <dbReference type="ChEBI" id="CHEBI:58722"/>
        <dbReference type="ChEBI" id="CHEBI:456216"/>
        <dbReference type="EC" id="2.7.1.170"/>
    </reaction>
</comment>
<evidence type="ECO:0000313" key="3">
    <source>
        <dbReference type="Proteomes" id="UP001212189"/>
    </source>
</evidence>
<dbReference type="Proteomes" id="UP001212189">
    <property type="component" value="Chromosome"/>
</dbReference>
<reference evidence="2 3" key="1">
    <citation type="submission" date="2022-12" db="EMBL/GenBank/DDBJ databases">
        <title>Coexistence and Characterization of a Novel Tigecycline Resistance gene tet(X) variant and blaNDM-1 in a Pseudomonas caeni Isolate of Chicken Origin.</title>
        <authorList>
            <person name="Lu X."/>
            <person name="Zhang L."/>
            <person name="Li R."/>
            <person name="Wang Z."/>
        </authorList>
    </citation>
    <scope>NUCLEOTIDE SEQUENCE [LARGE SCALE GENOMIC DNA]</scope>
    <source>
        <strain evidence="2 3">CE14</strain>
    </source>
</reference>
<dbReference type="PANTHER" id="PTHR30605:SF0">
    <property type="entry name" value="ANHYDRO-N-ACETYLMURAMIC ACID KINASE"/>
    <property type="match status" value="1"/>
</dbReference>
<keyword evidence="3" id="KW-1185">Reference proteome</keyword>
<protein>
    <recommendedName>
        <fullName evidence="1">Anhydro-N-acetylmuramic acid kinase</fullName>
        <ecNumber evidence="1">2.7.1.170</ecNumber>
    </recommendedName>
    <alternativeName>
        <fullName evidence="1">AnhMurNAc kinase</fullName>
    </alternativeName>
</protein>
<proteinExistence type="inferred from homology"/>
<dbReference type="AlphaFoldDB" id="A0AAE9VV35"/>
<dbReference type="GO" id="GO:0097175">
    <property type="term" value="P:1,6-anhydro-N-acetyl-beta-muramic acid catabolic process"/>
    <property type="evidence" value="ECO:0007669"/>
    <property type="project" value="UniProtKB-UniRule"/>
</dbReference>
<dbReference type="NCBIfam" id="NF007139">
    <property type="entry name" value="PRK09585.1-3"/>
    <property type="match status" value="1"/>
</dbReference>
<dbReference type="GO" id="GO:0016773">
    <property type="term" value="F:phosphotransferase activity, alcohol group as acceptor"/>
    <property type="evidence" value="ECO:0007669"/>
    <property type="project" value="UniProtKB-UniRule"/>
</dbReference>
<dbReference type="EC" id="2.7.1.170" evidence="1"/>
<organism evidence="2 3">
    <name type="scientific">Denitrificimonas caeni</name>
    <dbReference type="NCBI Taxonomy" id="521720"/>
    <lineage>
        <taxon>Bacteria</taxon>
        <taxon>Pseudomonadati</taxon>
        <taxon>Pseudomonadota</taxon>
        <taxon>Gammaproteobacteria</taxon>
        <taxon>Pseudomonadales</taxon>
        <taxon>Pseudomonadaceae</taxon>
        <taxon>Denitrificimonas</taxon>
    </lineage>
</organism>
<evidence type="ECO:0000256" key="1">
    <source>
        <dbReference type="HAMAP-Rule" id="MF_01270"/>
    </source>
</evidence>
<dbReference type="InterPro" id="IPR005338">
    <property type="entry name" value="Anhydro_N_Ac-Mur_kinase"/>
</dbReference>
<dbReference type="GO" id="GO:0005524">
    <property type="term" value="F:ATP binding"/>
    <property type="evidence" value="ECO:0007669"/>
    <property type="project" value="UniProtKB-UniRule"/>
</dbReference>
<dbReference type="Pfam" id="PF03702">
    <property type="entry name" value="AnmK"/>
    <property type="match status" value="1"/>
</dbReference>
<dbReference type="HAMAP" id="MF_01270">
    <property type="entry name" value="AnhMurNAc_kinase"/>
    <property type="match status" value="1"/>
</dbReference>
<keyword evidence="1" id="KW-0119">Carbohydrate metabolism</keyword>
<gene>
    <name evidence="1" type="primary">anmK</name>
    <name evidence="2" type="ORF">O6P33_00925</name>
</gene>
<comment type="pathway">
    <text evidence="1">Amino-sugar metabolism; 1,6-anhydro-N-acetylmuramate degradation.</text>
</comment>
<dbReference type="GO" id="GO:0009254">
    <property type="term" value="P:peptidoglycan turnover"/>
    <property type="evidence" value="ECO:0007669"/>
    <property type="project" value="UniProtKB-UniRule"/>
</dbReference>
<dbReference type="GO" id="GO:0006040">
    <property type="term" value="P:amino sugar metabolic process"/>
    <property type="evidence" value="ECO:0007669"/>
    <property type="project" value="InterPro"/>
</dbReference>
<sequence>MLYIGIMSGTSLDGIDICLVNIDQGCELVASQYLAMPLALKQSLLTLCSSGPNEIQRAALAEQQWAQLAAQGVKQLLSKTRLSASQIRAIGSHGQTIRHEPAQHFTVQIGSPALLAELTGIAVVSDFRQRDIAAGGQGAPLVPAFHEMLFKKHPQPCAVLNIGGFSNVTLLNENTSTLGFDCGPGNVLLDAWIQHKKNQTFDRNGTWAASGTVNKSLLNSMLSEPFFATQGPKSTGRELFNLPWLQSLLAQQEALADQDVQATLSEFTAQTIADSILAAQASTRSVWVCGGGAHNNDLLQRLQRLLPDCLVDSTDSQGIAADWMEAMAFAWLAHCCLENMPSNRPTVTGARGLRVLGAIYPV</sequence>
<dbReference type="KEGG" id="dce:O6P33_00925"/>
<dbReference type="GO" id="GO:0016301">
    <property type="term" value="F:kinase activity"/>
    <property type="evidence" value="ECO:0007669"/>
    <property type="project" value="UniProtKB-KW"/>
</dbReference>
<dbReference type="SUPFAM" id="SSF53067">
    <property type="entry name" value="Actin-like ATPase domain"/>
    <property type="match status" value="1"/>
</dbReference>